<reference evidence="1 2" key="1">
    <citation type="submission" date="2014-03" db="EMBL/GenBank/DDBJ databases">
        <title>The draft genome sequence of Thalassospira alkalitolerans JCM 18968.</title>
        <authorList>
            <person name="Lai Q."/>
            <person name="Shao Z."/>
        </authorList>
    </citation>
    <scope>NUCLEOTIDE SEQUENCE [LARGE SCALE GENOMIC DNA]</scope>
    <source>
        <strain evidence="1 2">JCM 18968</strain>
    </source>
</reference>
<organism evidence="1 2">
    <name type="scientific">Thalassospira alkalitolerans</name>
    <dbReference type="NCBI Taxonomy" id="1293890"/>
    <lineage>
        <taxon>Bacteria</taxon>
        <taxon>Pseudomonadati</taxon>
        <taxon>Pseudomonadota</taxon>
        <taxon>Alphaproteobacteria</taxon>
        <taxon>Rhodospirillales</taxon>
        <taxon>Thalassospiraceae</taxon>
        <taxon>Thalassospira</taxon>
    </lineage>
</organism>
<name>A0A1Y2L9C7_9PROT</name>
<proteinExistence type="predicted"/>
<dbReference type="Proteomes" id="UP000193396">
    <property type="component" value="Unassembled WGS sequence"/>
</dbReference>
<protein>
    <submittedName>
        <fullName evidence="1">Uncharacterized protein</fullName>
    </submittedName>
</protein>
<gene>
    <name evidence="1" type="ORF">TALK_13490</name>
</gene>
<keyword evidence="2" id="KW-1185">Reference proteome</keyword>
<evidence type="ECO:0000313" key="2">
    <source>
        <dbReference type="Proteomes" id="UP000193396"/>
    </source>
</evidence>
<accession>A0A1Y2L9C7</accession>
<evidence type="ECO:0000313" key="1">
    <source>
        <dbReference type="EMBL" id="OSQ47039.1"/>
    </source>
</evidence>
<dbReference type="EMBL" id="JFKB01000009">
    <property type="protein sequence ID" value="OSQ47039.1"/>
    <property type="molecule type" value="Genomic_DNA"/>
</dbReference>
<comment type="caution">
    <text evidence="1">The sequence shown here is derived from an EMBL/GenBank/DDBJ whole genome shotgun (WGS) entry which is preliminary data.</text>
</comment>
<sequence>MLGIRGERNVGKLTLFRLRLAHTQVVGEACEATRRLRDDTPDFTDESPRTVRMLHAQIIRSLEQQPLTRRMPELNPALAPFEDLTFLE</sequence>
<dbReference type="AlphaFoldDB" id="A0A1Y2L9C7"/>